<evidence type="ECO:0000313" key="7">
    <source>
        <dbReference type="Proteomes" id="UP000184444"/>
    </source>
</evidence>
<name>A0A1M7DMM9_9RHOB</name>
<keyword evidence="7" id="KW-1185">Reference proteome</keyword>
<keyword evidence="3" id="KW-0378">Hydrolase</keyword>
<dbReference type="OrthoDB" id="6058745at2"/>
<dbReference type="GO" id="GO:0006508">
    <property type="term" value="P:proteolysis"/>
    <property type="evidence" value="ECO:0007669"/>
    <property type="project" value="UniProtKB-KW"/>
</dbReference>
<evidence type="ECO:0000259" key="5">
    <source>
        <dbReference type="PROSITE" id="PS51935"/>
    </source>
</evidence>
<dbReference type="EMBL" id="FRCK01000001">
    <property type="protein sequence ID" value="SHL80732.1"/>
    <property type="molecule type" value="Genomic_DNA"/>
</dbReference>
<gene>
    <name evidence="6" type="ORF">SAMN05444389_101447</name>
</gene>
<dbReference type="Pfam" id="PF00877">
    <property type="entry name" value="NLPC_P60"/>
    <property type="match status" value="1"/>
</dbReference>
<evidence type="ECO:0000256" key="2">
    <source>
        <dbReference type="ARBA" id="ARBA00022670"/>
    </source>
</evidence>
<dbReference type="GO" id="GO:0008234">
    <property type="term" value="F:cysteine-type peptidase activity"/>
    <property type="evidence" value="ECO:0007669"/>
    <property type="project" value="UniProtKB-KW"/>
</dbReference>
<dbReference type="SUPFAM" id="SSF54001">
    <property type="entry name" value="Cysteine proteinases"/>
    <property type="match status" value="1"/>
</dbReference>
<keyword evidence="2" id="KW-0645">Protease</keyword>
<proteinExistence type="inferred from homology"/>
<feature type="domain" description="NlpC/P60" evidence="5">
    <location>
        <begin position="1"/>
        <end position="141"/>
    </location>
</feature>
<dbReference type="Proteomes" id="UP000184444">
    <property type="component" value="Unassembled WGS sequence"/>
</dbReference>
<organism evidence="6 7">
    <name type="scientific">Paracoccus solventivorans</name>
    <dbReference type="NCBI Taxonomy" id="53463"/>
    <lineage>
        <taxon>Bacteria</taxon>
        <taxon>Pseudomonadati</taxon>
        <taxon>Pseudomonadota</taxon>
        <taxon>Alphaproteobacteria</taxon>
        <taxon>Rhodobacterales</taxon>
        <taxon>Paracoccaceae</taxon>
        <taxon>Paracoccus</taxon>
    </lineage>
</organism>
<reference evidence="7" key="1">
    <citation type="submission" date="2016-11" db="EMBL/GenBank/DDBJ databases">
        <authorList>
            <person name="Varghese N."/>
            <person name="Submissions S."/>
        </authorList>
    </citation>
    <scope>NUCLEOTIDE SEQUENCE [LARGE SCALE GENOMIC DNA]</scope>
    <source>
        <strain evidence="7">DSM 6637</strain>
    </source>
</reference>
<dbReference type="STRING" id="53463.SAMN05444389_101447"/>
<dbReference type="PROSITE" id="PS51935">
    <property type="entry name" value="NLPC_P60"/>
    <property type="match status" value="1"/>
</dbReference>
<dbReference type="Gene3D" id="3.90.1720.10">
    <property type="entry name" value="endopeptidase domain like (from Nostoc punctiforme)"/>
    <property type="match status" value="1"/>
</dbReference>
<accession>A0A1M7DMM9</accession>
<protein>
    <submittedName>
        <fullName evidence="6">NlpC/P60 family protein</fullName>
    </submittedName>
</protein>
<evidence type="ECO:0000256" key="3">
    <source>
        <dbReference type="ARBA" id="ARBA00022801"/>
    </source>
</evidence>
<sequence>MPGAVPVTAPWWGRYVGLPYVDGGRGLHAVDCWGLCTLIYRERLGIELPSYGEISAADLLRIARAIASGSGIEDGWAPVDEPQPYDVVMMRSGRGSRATVHVGIMVTTQLMLHAEAGMGSGVVPVSHYSVAGRILGYRRHASCRLS</sequence>
<evidence type="ECO:0000256" key="1">
    <source>
        <dbReference type="ARBA" id="ARBA00007074"/>
    </source>
</evidence>
<dbReference type="InterPro" id="IPR000064">
    <property type="entry name" value="NLP_P60_dom"/>
</dbReference>
<dbReference type="AlphaFoldDB" id="A0A1M7DMM9"/>
<dbReference type="InterPro" id="IPR038765">
    <property type="entry name" value="Papain-like_cys_pep_sf"/>
</dbReference>
<keyword evidence="4" id="KW-0788">Thiol protease</keyword>
<dbReference type="RefSeq" id="WP_073061300.1">
    <property type="nucleotide sequence ID" value="NZ_FRCK01000001.1"/>
</dbReference>
<comment type="similarity">
    <text evidence="1">Belongs to the peptidase C40 family.</text>
</comment>
<evidence type="ECO:0000313" key="6">
    <source>
        <dbReference type="EMBL" id="SHL80732.1"/>
    </source>
</evidence>
<evidence type="ECO:0000256" key="4">
    <source>
        <dbReference type="ARBA" id="ARBA00022807"/>
    </source>
</evidence>